<evidence type="ECO:0000313" key="4">
    <source>
        <dbReference type="EMBL" id="MBI3126761.1"/>
    </source>
</evidence>
<gene>
    <name evidence="4" type="ORF">HYZ11_04060</name>
</gene>
<dbReference type="SUPFAM" id="SSF54523">
    <property type="entry name" value="Pili subunits"/>
    <property type="match status" value="1"/>
</dbReference>
<dbReference type="InterPro" id="IPR010055">
    <property type="entry name" value="T2SS_protein-GspJ"/>
</dbReference>
<dbReference type="GO" id="GO:0015628">
    <property type="term" value="P:protein secretion by the type II secretion system"/>
    <property type="evidence" value="ECO:0007669"/>
    <property type="project" value="InterPro"/>
</dbReference>
<comment type="caution">
    <text evidence="4">The sequence shown here is derived from an EMBL/GenBank/DDBJ whole genome shotgun (WGS) entry which is preliminary data.</text>
</comment>
<accession>A0A932MP33</accession>
<dbReference type="Proteomes" id="UP000782312">
    <property type="component" value="Unassembled WGS sequence"/>
</dbReference>
<feature type="transmembrane region" description="Helical" evidence="3">
    <location>
        <begin position="21"/>
        <end position="45"/>
    </location>
</feature>
<keyword evidence="3" id="KW-1133">Transmembrane helix</keyword>
<dbReference type="EMBL" id="JACPUR010000011">
    <property type="protein sequence ID" value="MBI3126761.1"/>
    <property type="molecule type" value="Genomic_DNA"/>
</dbReference>
<evidence type="ECO:0000256" key="1">
    <source>
        <dbReference type="ARBA" id="ARBA00011084"/>
    </source>
</evidence>
<name>A0A932MP33_UNCTE</name>
<keyword evidence="3" id="KW-0472">Membrane</keyword>
<dbReference type="AlphaFoldDB" id="A0A932MP33"/>
<dbReference type="InterPro" id="IPR012902">
    <property type="entry name" value="N_methyl_site"/>
</dbReference>
<reference evidence="4" key="1">
    <citation type="submission" date="2020-07" db="EMBL/GenBank/DDBJ databases">
        <title>Huge and variable diversity of episymbiotic CPR bacteria and DPANN archaea in groundwater ecosystems.</title>
        <authorList>
            <person name="He C.Y."/>
            <person name="Keren R."/>
            <person name="Whittaker M."/>
            <person name="Farag I.F."/>
            <person name="Doudna J."/>
            <person name="Cate J.H.D."/>
            <person name="Banfield J.F."/>
        </authorList>
    </citation>
    <scope>NUCLEOTIDE SEQUENCE</scope>
    <source>
        <strain evidence="4">NC_groundwater_763_Ag_S-0.2um_68_21</strain>
    </source>
</reference>
<dbReference type="Pfam" id="PF11612">
    <property type="entry name" value="T2SSJ"/>
    <property type="match status" value="1"/>
</dbReference>
<protein>
    <recommendedName>
        <fullName evidence="2">Type II secretion system protein J</fullName>
    </recommendedName>
</protein>
<evidence type="ECO:0000256" key="3">
    <source>
        <dbReference type="SAM" id="Phobius"/>
    </source>
</evidence>
<comment type="similarity">
    <text evidence="1">Belongs to the GSP J family.</text>
</comment>
<dbReference type="InterPro" id="IPR045584">
    <property type="entry name" value="Pilin-like"/>
</dbReference>
<sequence length="238" mass="25313">MSRIPDASRRLRGKGPGAPRGFSLLELMVALAILSFVMAALYVSVGSSAAHARRLRERMEHHQAARRAMQRMAADLEGLFVPPVEAAPLFSGDRGDADTGRADRIEFVTPVYTWGQSVQQTDDLAVVAYWLATDGEGNRLLRQKRPLNGEVLAEGRSTVILEGVKELRFEYLDRKGTRSDAWAGRGPASLPAAVRVTFILEGGGGAGDAAFSTLIALPAGARLPAPEKGAPPAGGGAR</sequence>
<proteinExistence type="inferred from homology"/>
<dbReference type="GO" id="GO:0015627">
    <property type="term" value="C:type II protein secretion system complex"/>
    <property type="evidence" value="ECO:0007669"/>
    <property type="project" value="InterPro"/>
</dbReference>
<dbReference type="Pfam" id="PF07963">
    <property type="entry name" value="N_methyl"/>
    <property type="match status" value="1"/>
</dbReference>
<evidence type="ECO:0000256" key="2">
    <source>
        <dbReference type="ARBA" id="ARBA00021539"/>
    </source>
</evidence>
<dbReference type="PROSITE" id="PS00409">
    <property type="entry name" value="PROKAR_NTER_METHYL"/>
    <property type="match status" value="1"/>
</dbReference>
<dbReference type="NCBIfam" id="TIGR02532">
    <property type="entry name" value="IV_pilin_GFxxxE"/>
    <property type="match status" value="1"/>
</dbReference>
<evidence type="ECO:0000313" key="5">
    <source>
        <dbReference type="Proteomes" id="UP000782312"/>
    </source>
</evidence>
<organism evidence="4 5">
    <name type="scientific">Tectimicrobiota bacterium</name>
    <dbReference type="NCBI Taxonomy" id="2528274"/>
    <lineage>
        <taxon>Bacteria</taxon>
        <taxon>Pseudomonadati</taxon>
        <taxon>Nitrospinota/Tectimicrobiota group</taxon>
        <taxon>Candidatus Tectimicrobiota</taxon>
    </lineage>
</organism>
<keyword evidence="3" id="KW-0812">Transmembrane</keyword>